<organism evidence="1 3">
    <name type="scientific">Didymodactylos carnosus</name>
    <dbReference type="NCBI Taxonomy" id="1234261"/>
    <lineage>
        <taxon>Eukaryota</taxon>
        <taxon>Metazoa</taxon>
        <taxon>Spiralia</taxon>
        <taxon>Gnathifera</taxon>
        <taxon>Rotifera</taxon>
        <taxon>Eurotatoria</taxon>
        <taxon>Bdelloidea</taxon>
        <taxon>Philodinida</taxon>
        <taxon>Philodinidae</taxon>
        <taxon>Didymodactylos</taxon>
    </lineage>
</organism>
<dbReference type="PANTHER" id="PTHR46068:SF1">
    <property type="entry name" value="TRANSPOSASE IS30-LIKE HTH DOMAIN-CONTAINING PROTEIN"/>
    <property type="match status" value="1"/>
</dbReference>
<dbReference type="Proteomes" id="UP000663829">
    <property type="component" value="Unassembled WGS sequence"/>
</dbReference>
<reference evidence="1" key="1">
    <citation type="submission" date="2021-02" db="EMBL/GenBank/DDBJ databases">
        <authorList>
            <person name="Nowell W R."/>
        </authorList>
    </citation>
    <scope>NUCLEOTIDE SEQUENCE</scope>
</reference>
<dbReference type="AlphaFoldDB" id="A0A815K5Q5"/>
<accession>A0A815K5Q5</accession>
<dbReference type="PANTHER" id="PTHR46068">
    <property type="entry name" value="PROTEIN CBG27172"/>
    <property type="match status" value="1"/>
</dbReference>
<evidence type="ECO:0000313" key="2">
    <source>
        <dbReference type="EMBL" id="CAF4283222.1"/>
    </source>
</evidence>
<gene>
    <name evidence="1" type="ORF">GPM918_LOCUS32678</name>
    <name evidence="2" type="ORF">SRO942_LOCUS33351</name>
</gene>
<comment type="caution">
    <text evidence="1">The sequence shown here is derived from an EMBL/GenBank/DDBJ whole genome shotgun (WGS) entry which is preliminary data.</text>
</comment>
<keyword evidence="3" id="KW-1185">Reference proteome</keyword>
<dbReference type="OrthoDB" id="10006939at2759"/>
<proteinExistence type="predicted"/>
<sequence>MIRETGAIQLSYPPGRPRTVRTMASITKVKNRLKRRKVVSSRKLSAELDISRTSVRRILKNDLGCRAYKKIVEPLLTDAHKAERKKFANWIRNNFRKEQRIS</sequence>
<dbReference type="EMBL" id="CAJNOQ010016837">
    <property type="protein sequence ID" value="CAF1388445.1"/>
    <property type="molecule type" value="Genomic_DNA"/>
</dbReference>
<evidence type="ECO:0008006" key="4">
    <source>
        <dbReference type="Google" id="ProtNLM"/>
    </source>
</evidence>
<dbReference type="Proteomes" id="UP000681722">
    <property type="component" value="Unassembled WGS sequence"/>
</dbReference>
<name>A0A815K5Q5_9BILA</name>
<protein>
    <recommendedName>
        <fullName evidence="4">Transposase</fullName>
    </recommendedName>
</protein>
<evidence type="ECO:0000313" key="3">
    <source>
        <dbReference type="Proteomes" id="UP000663829"/>
    </source>
</evidence>
<evidence type="ECO:0000313" key="1">
    <source>
        <dbReference type="EMBL" id="CAF1388445.1"/>
    </source>
</evidence>
<dbReference type="EMBL" id="CAJOBC010082245">
    <property type="protein sequence ID" value="CAF4283222.1"/>
    <property type="molecule type" value="Genomic_DNA"/>
</dbReference>